<dbReference type="EMBL" id="BTSY01000005">
    <property type="protein sequence ID" value="GMT27163.1"/>
    <property type="molecule type" value="Genomic_DNA"/>
</dbReference>
<sequence>VYCPFHGKQANVHTSAPASLTCSTLCTTKIVTFAARSIARRATIPRTRAVKSHELGKGPKFTWTKRGSIKKIWKQRVAGCCIIID</sequence>
<comment type="caution">
    <text evidence="1">The sequence shown here is derived from an EMBL/GenBank/DDBJ whole genome shotgun (WGS) entry which is preliminary data.</text>
</comment>
<gene>
    <name evidence="1" type="ORF">PFISCL1PPCAC_18460</name>
    <name evidence="2" type="ORF">PFISCL1PPCAC_23109</name>
    <name evidence="3" type="ORF">PFISCL1PPCAC_26461</name>
</gene>
<keyword evidence="4" id="KW-1185">Reference proteome</keyword>
<dbReference type="Proteomes" id="UP001432322">
    <property type="component" value="Unassembled WGS sequence"/>
</dbReference>
<accession>A0AAV5W9S4</accession>
<evidence type="ECO:0000313" key="1">
    <source>
        <dbReference type="EMBL" id="GMT27163.1"/>
    </source>
</evidence>
<evidence type="ECO:0000313" key="3">
    <source>
        <dbReference type="EMBL" id="GMT35164.1"/>
    </source>
</evidence>
<protein>
    <recommendedName>
        <fullName evidence="5">Ribosomal protein</fullName>
    </recommendedName>
</protein>
<evidence type="ECO:0000313" key="4">
    <source>
        <dbReference type="Proteomes" id="UP001432322"/>
    </source>
</evidence>
<dbReference type="AlphaFoldDB" id="A0AAV5W9S4"/>
<dbReference type="EMBL" id="BTSY01000006">
    <property type="protein sequence ID" value="GMT31812.1"/>
    <property type="molecule type" value="Genomic_DNA"/>
</dbReference>
<evidence type="ECO:0008006" key="5">
    <source>
        <dbReference type="Google" id="ProtNLM"/>
    </source>
</evidence>
<dbReference type="EMBL" id="BTSY01000007">
    <property type="protein sequence ID" value="GMT35164.1"/>
    <property type="molecule type" value="Genomic_DNA"/>
</dbReference>
<name>A0AAV5W9S4_9BILA</name>
<organism evidence="1 4">
    <name type="scientific">Pristionchus fissidentatus</name>
    <dbReference type="NCBI Taxonomy" id="1538716"/>
    <lineage>
        <taxon>Eukaryota</taxon>
        <taxon>Metazoa</taxon>
        <taxon>Ecdysozoa</taxon>
        <taxon>Nematoda</taxon>
        <taxon>Chromadorea</taxon>
        <taxon>Rhabditida</taxon>
        <taxon>Rhabditina</taxon>
        <taxon>Diplogasteromorpha</taxon>
        <taxon>Diplogasteroidea</taxon>
        <taxon>Neodiplogasteridae</taxon>
        <taxon>Pristionchus</taxon>
    </lineage>
</organism>
<evidence type="ECO:0000313" key="2">
    <source>
        <dbReference type="EMBL" id="GMT31812.1"/>
    </source>
</evidence>
<feature type="non-terminal residue" evidence="1">
    <location>
        <position position="1"/>
    </location>
</feature>
<feature type="non-terminal residue" evidence="1">
    <location>
        <position position="85"/>
    </location>
</feature>
<proteinExistence type="predicted"/>
<reference evidence="1" key="1">
    <citation type="submission" date="2023-10" db="EMBL/GenBank/DDBJ databases">
        <title>Genome assembly of Pristionchus species.</title>
        <authorList>
            <person name="Yoshida K."/>
            <person name="Sommer R.J."/>
        </authorList>
    </citation>
    <scope>NUCLEOTIDE SEQUENCE</scope>
    <source>
        <strain evidence="1">RS5133</strain>
    </source>
</reference>